<keyword evidence="5 11" id="KW-0808">Transferase</keyword>
<dbReference type="RefSeq" id="WP_180282501.1">
    <property type="nucleotide sequence ID" value="NZ_JABFDB010000008.1"/>
</dbReference>
<dbReference type="Proteomes" id="UP000584642">
    <property type="component" value="Unassembled WGS sequence"/>
</dbReference>
<keyword evidence="4 11" id="KW-0328">Glycosyltransferase</keyword>
<comment type="subcellular location">
    <subcellularLocation>
        <location evidence="1">Cell inner membrane</location>
        <topology evidence="1">Multi-pass membrane protein</topology>
    </subcellularLocation>
</comment>
<dbReference type="EC" id="2.4.1.12" evidence="11"/>
<evidence type="ECO:0000259" key="12">
    <source>
        <dbReference type="Pfam" id="PF07238"/>
    </source>
</evidence>
<feature type="transmembrane region" description="Helical" evidence="11">
    <location>
        <begin position="75"/>
        <end position="92"/>
    </location>
</feature>
<evidence type="ECO:0000256" key="4">
    <source>
        <dbReference type="ARBA" id="ARBA00022676"/>
    </source>
</evidence>
<keyword evidence="9 11" id="KW-0472">Membrane</keyword>
<dbReference type="NCBIfam" id="TIGR03030">
    <property type="entry name" value="CelA"/>
    <property type="match status" value="1"/>
</dbReference>
<dbReference type="Pfam" id="PF13632">
    <property type="entry name" value="Glyco_trans_2_3"/>
    <property type="match status" value="1"/>
</dbReference>
<comment type="function">
    <text evidence="11">Catalytic subunit of cellulose synthase. It polymerizes uridine 5'-diphosphate glucose to cellulose.</text>
</comment>
<accession>A0ABX2T8U4</accession>
<evidence type="ECO:0000256" key="10">
    <source>
        <dbReference type="ARBA" id="ARBA00048682"/>
    </source>
</evidence>
<name>A0ABX2T8U4_9PROT</name>
<feature type="transmembrane region" description="Helical" evidence="11">
    <location>
        <begin position="459"/>
        <end position="477"/>
    </location>
</feature>
<feature type="transmembrane region" description="Helical" evidence="11">
    <location>
        <begin position="566"/>
        <end position="585"/>
    </location>
</feature>
<dbReference type="InterPro" id="IPR050321">
    <property type="entry name" value="Glycosyltr_2/OpgH_subfam"/>
</dbReference>
<evidence type="ECO:0000256" key="8">
    <source>
        <dbReference type="ARBA" id="ARBA00022989"/>
    </source>
</evidence>
<dbReference type="SUPFAM" id="SSF141371">
    <property type="entry name" value="PilZ domain-like"/>
    <property type="match status" value="1"/>
</dbReference>
<dbReference type="EMBL" id="JABFDB010000008">
    <property type="protein sequence ID" value="NYZ20744.1"/>
    <property type="molecule type" value="Genomic_DNA"/>
</dbReference>
<dbReference type="InterPro" id="IPR029044">
    <property type="entry name" value="Nucleotide-diphossugar_trans"/>
</dbReference>
<dbReference type="PANTHER" id="PTHR43867">
    <property type="entry name" value="CELLULOSE SYNTHASE CATALYTIC SUBUNIT A [UDP-FORMING]"/>
    <property type="match status" value="1"/>
</dbReference>
<feature type="transmembrane region" description="Helical" evidence="11">
    <location>
        <begin position="713"/>
        <end position="740"/>
    </location>
</feature>
<proteinExistence type="predicted"/>
<feature type="transmembrane region" description="Helical" evidence="11">
    <location>
        <begin position="50"/>
        <end position="68"/>
    </location>
</feature>
<dbReference type="PRINTS" id="PR01439">
    <property type="entry name" value="CELLSNTHASEA"/>
</dbReference>
<dbReference type="PANTHER" id="PTHR43867:SF2">
    <property type="entry name" value="CELLULOSE SYNTHASE CATALYTIC SUBUNIT A [UDP-FORMING]"/>
    <property type="match status" value="1"/>
</dbReference>
<evidence type="ECO:0000259" key="13">
    <source>
        <dbReference type="Pfam" id="PF13632"/>
    </source>
</evidence>
<evidence type="ECO:0000256" key="6">
    <source>
        <dbReference type="ARBA" id="ARBA00022692"/>
    </source>
</evidence>
<feature type="transmembrane region" description="Helical" evidence="11">
    <location>
        <begin position="436"/>
        <end position="452"/>
    </location>
</feature>
<keyword evidence="11" id="KW-0973">c-di-GMP</keyword>
<feature type="domain" description="PilZ" evidence="12">
    <location>
        <begin position="591"/>
        <end position="693"/>
    </location>
</feature>
<dbReference type="Pfam" id="PF07238">
    <property type="entry name" value="PilZ"/>
    <property type="match status" value="1"/>
</dbReference>
<keyword evidence="2 11" id="KW-1003">Cell membrane</keyword>
<gene>
    <name evidence="14" type="primary">bcsA</name>
    <name evidence="14" type="ORF">HND93_13585</name>
</gene>
<evidence type="ECO:0000313" key="14">
    <source>
        <dbReference type="EMBL" id="NYZ20744.1"/>
    </source>
</evidence>
<dbReference type="SUPFAM" id="SSF53448">
    <property type="entry name" value="Nucleotide-diphospho-sugar transferases"/>
    <property type="match status" value="1"/>
</dbReference>
<dbReference type="Gene3D" id="3.90.550.10">
    <property type="entry name" value="Spore Coat Polysaccharide Biosynthesis Protein SpsA, Chain A"/>
    <property type="match status" value="1"/>
</dbReference>
<feature type="domain" description="Glycosyltransferase 2-like" evidence="13">
    <location>
        <begin position="252"/>
        <end position="464"/>
    </location>
</feature>
<comment type="pathway">
    <text evidence="11">Glycan metabolism; bacterial cellulose biosynthesis.</text>
</comment>
<protein>
    <recommendedName>
        <fullName evidence="11">Cellulose synthase catalytic subunit [UDP-forming]</fullName>
        <ecNumber evidence="11">2.4.1.12</ecNumber>
    </recommendedName>
</protein>
<evidence type="ECO:0000256" key="9">
    <source>
        <dbReference type="ARBA" id="ARBA00023136"/>
    </source>
</evidence>
<evidence type="ECO:0000256" key="7">
    <source>
        <dbReference type="ARBA" id="ARBA00022916"/>
    </source>
</evidence>
<organism evidence="14 15">
    <name type="scientific">Azospirillum oleiclasticum</name>
    <dbReference type="NCBI Taxonomy" id="2735135"/>
    <lineage>
        <taxon>Bacteria</taxon>
        <taxon>Pseudomonadati</taxon>
        <taxon>Pseudomonadota</taxon>
        <taxon>Alphaproteobacteria</taxon>
        <taxon>Rhodospirillales</taxon>
        <taxon>Azospirillaceae</taxon>
        <taxon>Azospirillum</taxon>
    </lineage>
</organism>
<feature type="transmembrane region" description="Helical" evidence="11">
    <location>
        <begin position="112"/>
        <end position="133"/>
    </location>
</feature>
<feature type="transmembrane region" description="Helical" evidence="11">
    <location>
        <begin position="531"/>
        <end position="554"/>
    </location>
</feature>
<evidence type="ECO:0000256" key="5">
    <source>
        <dbReference type="ARBA" id="ARBA00022679"/>
    </source>
</evidence>
<keyword evidence="15" id="KW-1185">Reference proteome</keyword>
<feature type="transmembrane region" description="Helical" evidence="11">
    <location>
        <begin position="25"/>
        <end position="44"/>
    </location>
</feature>
<keyword evidence="3 11" id="KW-0997">Cell inner membrane</keyword>
<evidence type="ECO:0000256" key="1">
    <source>
        <dbReference type="ARBA" id="ARBA00004429"/>
    </source>
</evidence>
<sequence>MEAARSVAPLGGPGQKGPGRRFASLLLWILCLAAAAAFLGLAALPVGRDASAAISVAIVVVAFVLGRFSERLWHARTMTVLLLAFITLRYFFWRLDGTIPPADDLMNFIPGIILFLAELMTFTLFFLSLFVILDPIVRKPMPPVGEPSEWPTVDVFIPSYNEEPELLETTLAAAIALDYPTDRFKVHLLDDGGTDQKVNQANPEAAAAARERRRVLSELCQRLGVNYVARDRNTHAKAGNVNYTFQRTDGELVLILDADHVPTVDFLRCTVGFFQADPGLFLVQTPHFFVNPDPVEYNLRTFEKMPSENEMFYYSIQPGLDRWNASFFCGSAAVLRRTALEEVGGIAGDTITEDCETALELHARGWRSAYLPRPLIAGLQPETFSTFIAQRSRWAQGMMQLFILKNPVFKRGLTVPQRLCYTSTMMYWFFWFWRPVFMLAPLCYAFFGLEIFRVNLYDFTCFVLPHIFSAIFLAHLLHGRTRWPLFSELYEYVMSLHISLAAISTIISPRKPTFKVTAKGEQVDRTRFSELALPFLVVALMLGGGLALCIWRYIHYPEYRDAIAPVAVWNLLSFLLAASGLAVVYERKRVRRQERVAMNRSGELTLEDGTVIPVVIVDVSAGGLGLRVESRWRERVAEAVKPLVSVEDPIDGQPLATRVKLLRIETKGGDLLVGAGFAPADRDEVLTVSRLVFGNSAGWDAWIGRKRSNAPNLMFGFIYFFSRIVPRATVAIFAMIGYGLRALFRRPAEDER</sequence>
<keyword evidence="6 11" id="KW-0812">Transmembrane</keyword>
<evidence type="ECO:0000256" key="11">
    <source>
        <dbReference type="RuleBase" id="RU365020"/>
    </source>
</evidence>
<keyword evidence="7 11" id="KW-0135">Cellulose biosynthesis</keyword>
<keyword evidence="8 11" id="KW-1133">Transmembrane helix</keyword>
<dbReference type="CDD" id="cd06421">
    <property type="entry name" value="CESA_CelA_like"/>
    <property type="match status" value="1"/>
</dbReference>
<dbReference type="InterPro" id="IPR001173">
    <property type="entry name" value="Glyco_trans_2-like"/>
</dbReference>
<evidence type="ECO:0000313" key="15">
    <source>
        <dbReference type="Proteomes" id="UP000584642"/>
    </source>
</evidence>
<dbReference type="Gene3D" id="2.40.10.220">
    <property type="entry name" value="predicted glycosyltransferase like domains"/>
    <property type="match status" value="1"/>
</dbReference>
<evidence type="ECO:0000256" key="3">
    <source>
        <dbReference type="ARBA" id="ARBA00022519"/>
    </source>
</evidence>
<dbReference type="InterPro" id="IPR003919">
    <property type="entry name" value="Cell_synth_A"/>
</dbReference>
<reference evidence="14 15" key="1">
    <citation type="submission" date="2020-05" db="EMBL/GenBank/DDBJ databases">
        <title>Azospirillum oleiclasticum sp. nov, a nitrogen-fixing and heavy crude oil-emulsifying bacterium isolated from the crude oil of Yumen Oilfield.</title>
        <authorList>
            <person name="Wu D."/>
            <person name="Cai M."/>
            <person name="Zhang X."/>
        </authorList>
    </citation>
    <scope>NUCLEOTIDE SEQUENCE [LARGE SCALE GENOMIC DNA]</scope>
    <source>
        <strain evidence="14 15">ROY-1-1-2</strain>
    </source>
</reference>
<comment type="catalytic activity">
    <reaction evidence="10 11">
        <text>[(1-&gt;4)-beta-D-glucosyl](n) + UDP-alpha-D-glucose = [(1-&gt;4)-beta-D-glucosyl](n+1) + UDP + H(+)</text>
        <dbReference type="Rhea" id="RHEA:19929"/>
        <dbReference type="Rhea" id="RHEA-COMP:10033"/>
        <dbReference type="Rhea" id="RHEA-COMP:10034"/>
        <dbReference type="ChEBI" id="CHEBI:15378"/>
        <dbReference type="ChEBI" id="CHEBI:18246"/>
        <dbReference type="ChEBI" id="CHEBI:58223"/>
        <dbReference type="ChEBI" id="CHEBI:58885"/>
        <dbReference type="EC" id="2.4.1.12"/>
    </reaction>
</comment>
<comment type="caution">
    <text evidence="14">The sequence shown here is derived from an EMBL/GenBank/DDBJ whole genome shotgun (WGS) entry which is preliminary data.</text>
</comment>
<dbReference type="InterPro" id="IPR009875">
    <property type="entry name" value="PilZ_domain"/>
</dbReference>
<comment type="cofactor">
    <cofactor evidence="11">
        <name>Mg(2+)</name>
        <dbReference type="ChEBI" id="CHEBI:18420"/>
    </cofactor>
</comment>
<evidence type="ECO:0000256" key="2">
    <source>
        <dbReference type="ARBA" id="ARBA00022475"/>
    </source>
</evidence>